<dbReference type="AlphaFoldDB" id="A0A2A9NBG7"/>
<reference evidence="1 2" key="1">
    <citation type="submission" date="2014-02" db="EMBL/GenBank/DDBJ databases">
        <title>Transposable element dynamics among asymbiotic and ectomycorrhizal Amanita fungi.</title>
        <authorList>
            <consortium name="DOE Joint Genome Institute"/>
            <person name="Hess J."/>
            <person name="Skrede I."/>
            <person name="Wolfe B."/>
            <person name="LaButti K."/>
            <person name="Ohm R.A."/>
            <person name="Grigoriev I.V."/>
            <person name="Pringle A."/>
        </authorList>
    </citation>
    <scope>NUCLEOTIDE SEQUENCE [LARGE SCALE GENOMIC DNA]</scope>
    <source>
        <strain evidence="1 2">SKay4041</strain>
    </source>
</reference>
<evidence type="ECO:0000313" key="2">
    <source>
        <dbReference type="Proteomes" id="UP000242287"/>
    </source>
</evidence>
<feature type="non-terminal residue" evidence="1">
    <location>
        <position position="77"/>
    </location>
</feature>
<evidence type="ECO:0008006" key="3">
    <source>
        <dbReference type="Google" id="ProtNLM"/>
    </source>
</evidence>
<keyword evidence="2" id="KW-1185">Reference proteome</keyword>
<gene>
    <name evidence="1" type="ORF">AMATHDRAFT_132545</name>
</gene>
<dbReference type="OrthoDB" id="3262920at2759"/>
<dbReference type="PANTHER" id="PTHR15503:SF22">
    <property type="entry name" value="TRANSPOSON TY3-I GAG POLYPROTEIN"/>
    <property type="match status" value="1"/>
</dbReference>
<protein>
    <recommendedName>
        <fullName evidence="3">Reverse transcriptase domain-containing protein</fullName>
    </recommendedName>
</protein>
<proteinExistence type="predicted"/>
<dbReference type="STRING" id="703135.A0A2A9NBG7"/>
<organism evidence="1 2">
    <name type="scientific">Amanita thiersii Skay4041</name>
    <dbReference type="NCBI Taxonomy" id="703135"/>
    <lineage>
        <taxon>Eukaryota</taxon>
        <taxon>Fungi</taxon>
        <taxon>Dikarya</taxon>
        <taxon>Basidiomycota</taxon>
        <taxon>Agaricomycotina</taxon>
        <taxon>Agaricomycetes</taxon>
        <taxon>Agaricomycetidae</taxon>
        <taxon>Agaricales</taxon>
        <taxon>Pluteineae</taxon>
        <taxon>Amanitaceae</taxon>
        <taxon>Amanita</taxon>
    </lineage>
</organism>
<dbReference type="Gene3D" id="3.10.10.10">
    <property type="entry name" value="HIV Type 1 Reverse Transcriptase, subunit A, domain 1"/>
    <property type="match status" value="1"/>
</dbReference>
<sequence>WDHAIELLPDAKLLDCKIYPLNLHEQQQLDKFLKENLETRHNSKSLMASPFFFIKKKDGSLHPVQDYRKLNEMTIKN</sequence>
<name>A0A2A9NBG7_9AGAR</name>
<dbReference type="PANTHER" id="PTHR15503">
    <property type="entry name" value="LDOC1 RELATED"/>
    <property type="match status" value="1"/>
</dbReference>
<accession>A0A2A9NBG7</accession>
<feature type="non-terminal residue" evidence="1">
    <location>
        <position position="1"/>
    </location>
</feature>
<dbReference type="Proteomes" id="UP000242287">
    <property type="component" value="Unassembled WGS sequence"/>
</dbReference>
<dbReference type="SUPFAM" id="SSF56672">
    <property type="entry name" value="DNA/RNA polymerases"/>
    <property type="match status" value="1"/>
</dbReference>
<dbReference type="EMBL" id="KZ302576">
    <property type="protein sequence ID" value="PFH45080.1"/>
    <property type="molecule type" value="Genomic_DNA"/>
</dbReference>
<dbReference type="InterPro" id="IPR043502">
    <property type="entry name" value="DNA/RNA_pol_sf"/>
</dbReference>
<evidence type="ECO:0000313" key="1">
    <source>
        <dbReference type="EMBL" id="PFH45080.1"/>
    </source>
</evidence>
<dbReference type="InterPro" id="IPR032567">
    <property type="entry name" value="RTL1-rel"/>
</dbReference>